<keyword evidence="2" id="KW-1185">Reference proteome</keyword>
<evidence type="ECO:0000313" key="2">
    <source>
        <dbReference type="Proteomes" id="UP000290253"/>
    </source>
</evidence>
<comment type="caution">
    <text evidence="1">The sequence shown here is derived from an EMBL/GenBank/DDBJ whole genome shotgun (WGS) entry which is preliminary data.</text>
</comment>
<organism evidence="1 2">
    <name type="scientific">Silvibacterium dinghuense</name>
    <dbReference type="NCBI Taxonomy" id="1560006"/>
    <lineage>
        <taxon>Bacteria</taxon>
        <taxon>Pseudomonadati</taxon>
        <taxon>Acidobacteriota</taxon>
        <taxon>Terriglobia</taxon>
        <taxon>Terriglobales</taxon>
        <taxon>Acidobacteriaceae</taxon>
        <taxon>Silvibacterium</taxon>
    </lineage>
</organism>
<protein>
    <submittedName>
        <fullName evidence="1">DUF488 domain-containing protein</fullName>
    </submittedName>
</protein>
<accession>A0A4Q1SB15</accession>
<gene>
    <name evidence="1" type="ORF">ESZ00_17700</name>
</gene>
<dbReference type="EMBL" id="SDMK01000004">
    <property type="protein sequence ID" value="RXS93872.1"/>
    <property type="molecule type" value="Genomic_DNA"/>
</dbReference>
<dbReference type="InterPro" id="IPR052552">
    <property type="entry name" value="YeaO-like"/>
</dbReference>
<dbReference type="OrthoDB" id="9790745at2"/>
<dbReference type="AlphaFoldDB" id="A0A4Q1SB15"/>
<evidence type="ECO:0000313" key="1">
    <source>
        <dbReference type="EMBL" id="RXS93872.1"/>
    </source>
</evidence>
<sequence>MIQIKRAYLPAEPADGARFLVDRLWPRGIKKEDLPLQEWLKDVAPSNELRHWFHHDPERWPEFRTRYRAELAEHPETWQPLLELARHHTVTLVYAGKDPLHNNALVLQEFLEHKISPRKS</sequence>
<dbReference type="Proteomes" id="UP000290253">
    <property type="component" value="Unassembled WGS sequence"/>
</dbReference>
<dbReference type="PANTHER" id="PTHR36849">
    <property type="entry name" value="CYTOPLASMIC PROTEIN-RELATED"/>
    <property type="match status" value="1"/>
</dbReference>
<reference evidence="1 2" key="1">
    <citation type="journal article" date="2016" name="Int. J. Syst. Evol. Microbiol.">
        <title>Acidipila dinghuensis sp. nov., an acidobacterium isolated from forest soil.</title>
        <authorList>
            <person name="Jiang Y.W."/>
            <person name="Wang J."/>
            <person name="Chen M.H."/>
            <person name="Lv Y.Y."/>
            <person name="Qiu L.H."/>
        </authorList>
    </citation>
    <scope>NUCLEOTIDE SEQUENCE [LARGE SCALE GENOMIC DNA]</scope>
    <source>
        <strain evidence="1 2">DHOF10</strain>
    </source>
</reference>
<dbReference type="PANTHER" id="PTHR36849:SF1">
    <property type="entry name" value="CYTOPLASMIC PROTEIN"/>
    <property type="match status" value="1"/>
</dbReference>
<dbReference type="RefSeq" id="WP_129209720.1">
    <property type="nucleotide sequence ID" value="NZ_BMGU01000002.1"/>
</dbReference>
<dbReference type="Pfam" id="PF22752">
    <property type="entry name" value="DUF488-N3i"/>
    <property type="match status" value="1"/>
</dbReference>
<name>A0A4Q1SB15_9BACT</name>
<proteinExistence type="predicted"/>